<evidence type="ECO:0000313" key="7">
    <source>
        <dbReference type="EMBL" id="WED64898.1"/>
    </source>
</evidence>
<dbReference type="RefSeq" id="WP_330931837.1">
    <property type="nucleotide sequence ID" value="NZ_CP119075.1"/>
</dbReference>
<evidence type="ECO:0000313" key="8">
    <source>
        <dbReference type="Proteomes" id="UP001218638"/>
    </source>
</evidence>
<dbReference type="SUPFAM" id="SSF52540">
    <property type="entry name" value="P-loop containing nucleoside triphosphate hydrolases"/>
    <property type="match status" value="1"/>
</dbReference>
<sequence length="270" mass="28896">MVAPSSTPVLSITALETDIGGSRILRGFDLKVDAGEVVALMGRNGVGKTTTLRSITGGLPVRAGNITLAGQPIHRLSADARARLGIGYVPQGRDIFPLLTVEENLRVGLVVHGIKGKAAASALGRVYDLFPVLKEMLSRKGGVLSGGQQQQLAIGRALLTNPKLLILDEPTEGIQPSIIDQIGDTLKKLKVSTRTEEEQTSEGRKEAAEIMEAVRKLREEHALAILLVEQYVDFCREVADRFYAMDRGTITASGAIAALTDEVVATHLQV</sequence>
<dbReference type="CDD" id="cd03224">
    <property type="entry name" value="ABC_TM1139_LivF_branched"/>
    <property type="match status" value="1"/>
</dbReference>
<dbReference type="GO" id="GO:0016887">
    <property type="term" value="F:ATP hydrolysis activity"/>
    <property type="evidence" value="ECO:0007669"/>
    <property type="project" value="InterPro"/>
</dbReference>
<dbReference type="Pfam" id="PF00005">
    <property type="entry name" value="ABC_tran"/>
    <property type="match status" value="1"/>
</dbReference>
<protein>
    <submittedName>
        <fullName evidence="7">ATP-binding cassette domain-containing protein</fullName>
    </submittedName>
</protein>
<evidence type="ECO:0000256" key="5">
    <source>
        <dbReference type="ARBA" id="ARBA00022970"/>
    </source>
</evidence>
<keyword evidence="2" id="KW-0813">Transport</keyword>
<dbReference type="SMART" id="SM00382">
    <property type="entry name" value="AAA"/>
    <property type="match status" value="1"/>
</dbReference>
<dbReference type="EMBL" id="CP119075">
    <property type="protein sequence ID" value="WED64898.1"/>
    <property type="molecule type" value="Genomic_DNA"/>
</dbReference>
<organism evidence="7 8">
    <name type="scientific">Synoicihabitans lomoniglobus</name>
    <dbReference type="NCBI Taxonomy" id="2909285"/>
    <lineage>
        <taxon>Bacteria</taxon>
        <taxon>Pseudomonadati</taxon>
        <taxon>Verrucomicrobiota</taxon>
        <taxon>Opitutia</taxon>
        <taxon>Opitutales</taxon>
        <taxon>Opitutaceae</taxon>
        <taxon>Synoicihabitans</taxon>
    </lineage>
</organism>
<dbReference type="PANTHER" id="PTHR43820:SF5">
    <property type="entry name" value="HIGH-AFFINITY BRANCHED-CHAIN AMINO ACID TRANSPORT ATP-BINDING PROTEIN"/>
    <property type="match status" value="1"/>
</dbReference>
<keyword evidence="4 7" id="KW-0067">ATP-binding</keyword>
<dbReference type="PANTHER" id="PTHR43820">
    <property type="entry name" value="HIGH-AFFINITY BRANCHED-CHAIN AMINO ACID TRANSPORT ATP-BINDING PROTEIN LIVF"/>
    <property type="match status" value="1"/>
</dbReference>
<dbReference type="InterPro" id="IPR003439">
    <property type="entry name" value="ABC_transporter-like_ATP-bd"/>
</dbReference>
<dbReference type="AlphaFoldDB" id="A0AAE9ZYG3"/>
<dbReference type="Proteomes" id="UP001218638">
    <property type="component" value="Chromosome"/>
</dbReference>
<dbReference type="PROSITE" id="PS50893">
    <property type="entry name" value="ABC_TRANSPORTER_2"/>
    <property type="match status" value="1"/>
</dbReference>
<keyword evidence="3" id="KW-0547">Nucleotide-binding</keyword>
<proteinExistence type="inferred from homology"/>
<dbReference type="KEGG" id="slom:PXH66_21335"/>
<keyword evidence="5" id="KW-0029">Amino-acid transport</keyword>
<gene>
    <name evidence="7" type="ORF">PXH66_21335</name>
</gene>
<dbReference type="Gene3D" id="3.40.50.300">
    <property type="entry name" value="P-loop containing nucleotide triphosphate hydrolases"/>
    <property type="match status" value="2"/>
</dbReference>
<keyword evidence="8" id="KW-1185">Reference proteome</keyword>
<dbReference type="InterPro" id="IPR027417">
    <property type="entry name" value="P-loop_NTPase"/>
</dbReference>
<dbReference type="InterPro" id="IPR052156">
    <property type="entry name" value="BCAA_Transport_ATP-bd_LivF"/>
</dbReference>
<comment type="similarity">
    <text evidence="1">Belongs to the ABC transporter superfamily.</text>
</comment>
<feature type="domain" description="ABC transporter" evidence="6">
    <location>
        <begin position="10"/>
        <end position="270"/>
    </location>
</feature>
<dbReference type="GO" id="GO:0015658">
    <property type="term" value="F:branched-chain amino acid transmembrane transporter activity"/>
    <property type="evidence" value="ECO:0007669"/>
    <property type="project" value="TreeGrafter"/>
</dbReference>
<evidence type="ECO:0000256" key="3">
    <source>
        <dbReference type="ARBA" id="ARBA00022741"/>
    </source>
</evidence>
<name>A0AAE9ZYG3_9BACT</name>
<evidence type="ECO:0000256" key="1">
    <source>
        <dbReference type="ARBA" id="ARBA00005417"/>
    </source>
</evidence>
<dbReference type="GO" id="GO:0015807">
    <property type="term" value="P:L-amino acid transport"/>
    <property type="evidence" value="ECO:0007669"/>
    <property type="project" value="TreeGrafter"/>
</dbReference>
<evidence type="ECO:0000256" key="4">
    <source>
        <dbReference type="ARBA" id="ARBA00022840"/>
    </source>
</evidence>
<dbReference type="GO" id="GO:0005524">
    <property type="term" value="F:ATP binding"/>
    <property type="evidence" value="ECO:0007669"/>
    <property type="project" value="UniProtKB-KW"/>
</dbReference>
<dbReference type="InterPro" id="IPR003593">
    <property type="entry name" value="AAA+_ATPase"/>
</dbReference>
<evidence type="ECO:0000256" key="2">
    <source>
        <dbReference type="ARBA" id="ARBA00022448"/>
    </source>
</evidence>
<accession>A0AAE9ZYG3</accession>
<reference evidence="7" key="1">
    <citation type="submission" date="2023-03" db="EMBL/GenBank/DDBJ databases">
        <title>Lomoglobus Profundus gen. nov., sp. nov., a novel member of the phylum Verrucomicrobia, isolated from deep-marine sediment of South China Sea.</title>
        <authorList>
            <person name="Ahmad T."/>
            <person name="Ishaq S.E."/>
            <person name="Wang F."/>
        </authorList>
    </citation>
    <scope>NUCLEOTIDE SEQUENCE</scope>
    <source>
        <strain evidence="7">LMO-M01</strain>
    </source>
</reference>
<evidence type="ECO:0000259" key="6">
    <source>
        <dbReference type="PROSITE" id="PS50893"/>
    </source>
</evidence>